<reference evidence="1 2" key="1">
    <citation type="submission" date="2019-06" db="EMBL/GenBank/DDBJ databases">
        <title>Whole genome shotgun sequence of Cellulomonas uda NBRC 3747.</title>
        <authorList>
            <person name="Hosoyama A."/>
            <person name="Uohara A."/>
            <person name="Ohji S."/>
            <person name="Ichikawa N."/>
        </authorList>
    </citation>
    <scope>NUCLEOTIDE SEQUENCE [LARGE SCALE GENOMIC DNA]</scope>
    <source>
        <strain evidence="1 2">NBRC 3747</strain>
    </source>
</reference>
<evidence type="ECO:0000313" key="2">
    <source>
        <dbReference type="Proteomes" id="UP000315842"/>
    </source>
</evidence>
<comment type="caution">
    <text evidence="1">The sequence shown here is derived from an EMBL/GenBank/DDBJ whole genome shotgun (WGS) entry which is preliminary data.</text>
</comment>
<organism evidence="1 2">
    <name type="scientific">Cellulomonas uda</name>
    <dbReference type="NCBI Taxonomy" id="1714"/>
    <lineage>
        <taxon>Bacteria</taxon>
        <taxon>Bacillati</taxon>
        <taxon>Actinomycetota</taxon>
        <taxon>Actinomycetes</taxon>
        <taxon>Micrococcales</taxon>
        <taxon>Cellulomonadaceae</taxon>
        <taxon>Cellulomonas</taxon>
    </lineage>
</organism>
<dbReference type="EMBL" id="BJLP01000039">
    <property type="protein sequence ID" value="GEA81826.1"/>
    <property type="molecule type" value="Genomic_DNA"/>
</dbReference>
<dbReference type="Proteomes" id="UP000315842">
    <property type="component" value="Unassembled WGS sequence"/>
</dbReference>
<dbReference type="InterPro" id="IPR019639">
    <property type="entry name" value="DUF2505"/>
</dbReference>
<accession>A0A4Y3KDX1</accession>
<dbReference type="AlphaFoldDB" id="A0A4Y3KDX1"/>
<keyword evidence="2" id="KW-1185">Reference proteome</keyword>
<dbReference type="Pfam" id="PF10698">
    <property type="entry name" value="DUF2505"/>
    <property type="match status" value="1"/>
</dbReference>
<sequence length="168" mass="17367">MRLTETIVLPTDPHAAARLLADPAFAREKVVASGASCEQADVTGEVAGDPVGAFTVTTRRALPADQIPAHLRGFVGGRIEVRQVEAWERPDETGERVGTVLVEVAGAPVRLTGRATLVAHGTGATAVRYDGELHASVPLFGAAIEDATARAIRTALAAEEAAAAARLA</sequence>
<evidence type="ECO:0008006" key="3">
    <source>
        <dbReference type="Google" id="ProtNLM"/>
    </source>
</evidence>
<protein>
    <recommendedName>
        <fullName evidence="3">DUF2505 domain-containing protein</fullName>
    </recommendedName>
</protein>
<proteinExistence type="predicted"/>
<evidence type="ECO:0000313" key="1">
    <source>
        <dbReference type="EMBL" id="GEA81826.1"/>
    </source>
</evidence>
<name>A0A4Y3KDX1_CELUD</name>
<gene>
    <name evidence="1" type="ORF">CUD01_22700</name>
</gene>
<dbReference type="InterPro" id="IPR023393">
    <property type="entry name" value="START-like_dom_sf"/>
</dbReference>
<dbReference type="SUPFAM" id="SSF55961">
    <property type="entry name" value="Bet v1-like"/>
    <property type="match status" value="1"/>
</dbReference>
<dbReference type="Gene3D" id="3.30.530.20">
    <property type="match status" value="1"/>
</dbReference>
<dbReference type="RefSeq" id="WP_141321210.1">
    <property type="nucleotide sequence ID" value="NZ_BJLP01000039.1"/>
</dbReference>